<evidence type="ECO:0000313" key="2">
    <source>
        <dbReference type="EMBL" id="VDS10157.1"/>
    </source>
</evidence>
<keyword evidence="3" id="KW-1185">Reference proteome</keyword>
<protein>
    <submittedName>
        <fullName evidence="2">Uncharacterized protein</fullName>
    </submittedName>
</protein>
<evidence type="ECO:0000313" key="3">
    <source>
        <dbReference type="Proteomes" id="UP000270743"/>
    </source>
</evidence>
<proteinExistence type="predicted"/>
<feature type="region of interest" description="Disordered" evidence="1">
    <location>
        <begin position="1"/>
        <end position="69"/>
    </location>
</feature>
<dbReference type="AlphaFoldDB" id="A0A447IRM3"/>
<dbReference type="Proteomes" id="UP000270743">
    <property type="component" value="Unassembled WGS sequence"/>
</dbReference>
<evidence type="ECO:0000256" key="1">
    <source>
        <dbReference type="SAM" id="MobiDB-lite"/>
    </source>
</evidence>
<gene>
    <name evidence="2" type="ORF">PARHAE_03370</name>
</gene>
<reference evidence="2 3" key="1">
    <citation type="submission" date="2018-12" db="EMBL/GenBank/DDBJ databases">
        <authorList>
            <person name="Criscuolo A."/>
        </authorList>
    </citation>
    <scope>NUCLEOTIDE SEQUENCE [LARGE SCALE GENOMIC DNA]</scope>
    <source>
        <strain evidence="2">ACIP1116241</strain>
    </source>
</reference>
<accession>A0A447IRM3</accession>
<organism evidence="2 3">
    <name type="scientific">Paracoccus haematequi</name>
    <dbReference type="NCBI Taxonomy" id="2491866"/>
    <lineage>
        <taxon>Bacteria</taxon>
        <taxon>Pseudomonadati</taxon>
        <taxon>Pseudomonadota</taxon>
        <taxon>Alphaproteobacteria</taxon>
        <taxon>Rhodobacterales</taxon>
        <taxon>Paracoccaceae</taxon>
        <taxon>Paracoccus</taxon>
    </lineage>
</organism>
<sequence>MVATITKAAREVIRPTPETGQEGRADLISNWQTIYARKEDEPEAHAPPADDEASVSMFGTPASPEGFAS</sequence>
<name>A0A447IRM3_9RHOB</name>
<dbReference type="EMBL" id="UZWE01000051">
    <property type="protein sequence ID" value="VDS10157.1"/>
    <property type="molecule type" value="Genomic_DNA"/>
</dbReference>